<dbReference type="STRING" id="574651.SAMN04487968_109109"/>
<keyword evidence="5" id="KW-1185">Reference proteome</keyword>
<gene>
    <name evidence="4" type="ORF">SAMN04487968_109109</name>
</gene>
<dbReference type="AlphaFoldDB" id="A0A1I1L242"/>
<dbReference type="GO" id="GO:0016829">
    <property type="term" value="F:lyase activity"/>
    <property type="evidence" value="ECO:0007669"/>
    <property type="project" value="UniProtKB-KW"/>
</dbReference>
<dbReference type="Pfam" id="PF04295">
    <property type="entry name" value="GD_AH_second"/>
    <property type="match status" value="1"/>
</dbReference>
<comment type="similarity">
    <text evidence="1">Belongs to the UxaA family.</text>
</comment>
<evidence type="ECO:0000256" key="2">
    <source>
        <dbReference type="ARBA" id="ARBA00023239"/>
    </source>
</evidence>
<evidence type="ECO:0000256" key="1">
    <source>
        <dbReference type="ARBA" id="ARBA00010986"/>
    </source>
</evidence>
<dbReference type="PANTHER" id="PTHR30536">
    <property type="entry name" value="ALTRONATE/GALACTARATE DEHYDRATASE"/>
    <property type="match status" value="1"/>
</dbReference>
<dbReference type="InterPro" id="IPR013974">
    <property type="entry name" value="SAF"/>
</dbReference>
<evidence type="ECO:0000259" key="3">
    <source>
        <dbReference type="SMART" id="SM00858"/>
    </source>
</evidence>
<evidence type="ECO:0000313" key="4">
    <source>
        <dbReference type="EMBL" id="SFC67099.1"/>
    </source>
</evidence>
<dbReference type="RefSeq" id="WP_091124522.1">
    <property type="nucleotide sequence ID" value="NZ_FOLB01000009.1"/>
</dbReference>
<keyword evidence="2" id="KW-0456">Lyase</keyword>
<keyword evidence="4" id="KW-0378">Hydrolase</keyword>
<protein>
    <submittedName>
        <fullName evidence="4">Altronate hydrolase</fullName>
    </submittedName>
</protein>
<name>A0A1I1L242_9ACTN</name>
<proteinExistence type="inferred from homology"/>
<dbReference type="OrthoDB" id="9804574at2"/>
<feature type="domain" description="SAF" evidence="3">
    <location>
        <begin position="11"/>
        <end position="82"/>
    </location>
</feature>
<accession>A0A1I1L242</accession>
<dbReference type="InterPro" id="IPR044144">
    <property type="entry name" value="SAF_UxaA/GarD"/>
</dbReference>
<dbReference type="CDD" id="cd11613">
    <property type="entry name" value="SAF_AH_GD"/>
    <property type="match status" value="1"/>
</dbReference>
<dbReference type="GO" id="GO:0019698">
    <property type="term" value="P:D-galacturonate catabolic process"/>
    <property type="evidence" value="ECO:0007669"/>
    <property type="project" value="TreeGrafter"/>
</dbReference>
<dbReference type="Proteomes" id="UP000198832">
    <property type="component" value="Unassembled WGS sequence"/>
</dbReference>
<organism evidence="4 5">
    <name type="scientific">Nocardioides terrae</name>
    <dbReference type="NCBI Taxonomy" id="574651"/>
    <lineage>
        <taxon>Bacteria</taxon>
        <taxon>Bacillati</taxon>
        <taxon>Actinomycetota</taxon>
        <taxon>Actinomycetes</taxon>
        <taxon>Propionibacteriales</taxon>
        <taxon>Nocardioidaceae</taxon>
        <taxon>Nocardioides</taxon>
    </lineage>
</organism>
<dbReference type="EMBL" id="FOLB01000009">
    <property type="protein sequence ID" value="SFC67099.1"/>
    <property type="molecule type" value="Genomic_DNA"/>
</dbReference>
<dbReference type="PANTHER" id="PTHR30536:SF5">
    <property type="entry name" value="ALTRONATE DEHYDRATASE"/>
    <property type="match status" value="1"/>
</dbReference>
<dbReference type="InterPro" id="IPR048332">
    <property type="entry name" value="GD_AH_C"/>
</dbReference>
<sequence length="507" mass="52592">MNDLLVLRPGDDVGIARRDLVAGETAGGGDVRVRLMGEVPAGHKVALHDLSAGAAVRKYGSVIGVTTVPVAAGSHVHTHNLAMADLEHGGRVSVVPRVEPVPVAERTTFAGIVRPSGEVATRNYIGVLTTVNCAATTAKRIADQVARSGLLDDHPHVDGVLALAHGTGCGLASDGAGLELLRRTLSGYARHPNFGALLVVGLGCEVNEIEALTSGIDLPPGTPLLPLTIQDLGGTRATTDAGVGMVRDLLPDLDRVRREPVPVSRLVLGLNCGGSDGWSGVSANPALGLAADELVRQGGTAVLAETPEIYGAEHLLTSRCVDEAVGERLLERLHWWERYTAANGGSMDNNPSPGNKAGGLTTILEKSLGAVAKAGSSPLAEVVEYAEQVRGPGLAFMDTPGYDPVSVTGLIAGGANVVCFTTGRGSAFGAKPVPSVKLATNSEIFARMRDDMDLDCGRVLTGEATLEQVGREVFDRVVAVASGERTASEELGYGEEEFVPWQLGAVM</sequence>
<evidence type="ECO:0000313" key="5">
    <source>
        <dbReference type="Proteomes" id="UP000198832"/>
    </source>
</evidence>
<dbReference type="Pfam" id="PF08666">
    <property type="entry name" value="SAF"/>
    <property type="match status" value="1"/>
</dbReference>
<dbReference type="Gene3D" id="2.30.130.110">
    <property type="match status" value="1"/>
</dbReference>
<dbReference type="GO" id="GO:0016787">
    <property type="term" value="F:hydrolase activity"/>
    <property type="evidence" value="ECO:0007669"/>
    <property type="project" value="UniProtKB-KW"/>
</dbReference>
<dbReference type="InterPro" id="IPR007392">
    <property type="entry name" value="GD_AH_second"/>
</dbReference>
<reference evidence="4 5" key="1">
    <citation type="submission" date="2016-10" db="EMBL/GenBank/DDBJ databases">
        <authorList>
            <person name="de Groot N.N."/>
        </authorList>
    </citation>
    <scope>NUCLEOTIDE SEQUENCE [LARGE SCALE GENOMIC DNA]</scope>
    <source>
        <strain evidence="4 5">CGMCC 1.7056</strain>
    </source>
</reference>
<dbReference type="Pfam" id="PF20629">
    <property type="entry name" value="GD_AH_C"/>
    <property type="match status" value="1"/>
</dbReference>
<dbReference type="InterPro" id="IPR052172">
    <property type="entry name" value="UxaA_altronate/galactarate_dh"/>
</dbReference>
<dbReference type="SMART" id="SM00858">
    <property type="entry name" value="SAF"/>
    <property type="match status" value="1"/>
</dbReference>